<dbReference type="AlphaFoldDB" id="A0ABD1BL36"/>
<dbReference type="EMBL" id="JBANAX010000235">
    <property type="protein sequence ID" value="KAL1217891.1"/>
    <property type="molecule type" value="Genomic_DNA"/>
</dbReference>
<proteinExistence type="predicted"/>
<dbReference type="Gene3D" id="1.25.10.10">
    <property type="entry name" value="Leucine-rich Repeat Variant"/>
    <property type="match status" value="1"/>
</dbReference>
<dbReference type="SUPFAM" id="SSF48371">
    <property type="entry name" value="ARM repeat"/>
    <property type="match status" value="1"/>
</dbReference>
<reference evidence="2 3" key="1">
    <citation type="submission" date="2024-04" db="EMBL/GenBank/DDBJ databases">
        <title>Genome assembly C_amara_ONT_v2.</title>
        <authorList>
            <person name="Yant L."/>
            <person name="Moore C."/>
            <person name="Slenker M."/>
        </authorList>
    </citation>
    <scope>NUCLEOTIDE SEQUENCE [LARGE SCALE GENOMIC DNA]</scope>
    <source>
        <tissue evidence="2">Leaf</tissue>
    </source>
</reference>
<evidence type="ECO:0000259" key="1">
    <source>
        <dbReference type="Pfam" id="PF03378"/>
    </source>
</evidence>
<dbReference type="PANTHER" id="PTHR10997">
    <property type="entry name" value="IMPORTIN-7, 8, 11"/>
    <property type="match status" value="1"/>
</dbReference>
<dbReference type="Pfam" id="PF03378">
    <property type="entry name" value="CAS_CSE1"/>
    <property type="match status" value="1"/>
</dbReference>
<sequence length="219" mass="25088">MLDLSPETQEQSFDVLKSIIEYIDFSEILPFVNDIWVDIFTCMISEPTDKYLKSLVVFMSLFVVKHGEADVVCSLNKFDQNMFPTILEDIWTPFMIKITRPKEMKLVVVATTKLITETPWLLEPSSSIHWGKLLDNIITLVSQLEKESVVEEPESPEILQNEADPLREITDPKKFVVDSLGRLSSGSPGIYPQIIVEHVEEGNQKTLLQLCDVYNRRIV</sequence>
<dbReference type="InterPro" id="IPR005043">
    <property type="entry name" value="XPO2_C"/>
</dbReference>
<protein>
    <submittedName>
        <fullName evidence="2">Exportin-2</fullName>
    </submittedName>
</protein>
<gene>
    <name evidence="2" type="ORF">V5N11_035279</name>
</gene>
<dbReference type="InterPro" id="IPR011989">
    <property type="entry name" value="ARM-like"/>
</dbReference>
<dbReference type="PANTHER" id="PTHR10997:SF8">
    <property type="entry name" value="EXPORTIN-2"/>
    <property type="match status" value="1"/>
</dbReference>
<dbReference type="InterPro" id="IPR016024">
    <property type="entry name" value="ARM-type_fold"/>
</dbReference>
<dbReference type="Proteomes" id="UP001558713">
    <property type="component" value="Unassembled WGS sequence"/>
</dbReference>
<evidence type="ECO:0000313" key="3">
    <source>
        <dbReference type="Proteomes" id="UP001558713"/>
    </source>
</evidence>
<keyword evidence="3" id="KW-1185">Reference proteome</keyword>
<name>A0ABD1BL36_CARAN</name>
<comment type="caution">
    <text evidence="2">The sequence shown here is derived from an EMBL/GenBank/DDBJ whole genome shotgun (WGS) entry which is preliminary data.</text>
</comment>
<feature type="domain" description="Exportin-2 C-terminal" evidence="1">
    <location>
        <begin position="6"/>
        <end position="209"/>
    </location>
</feature>
<evidence type="ECO:0000313" key="2">
    <source>
        <dbReference type="EMBL" id="KAL1217891.1"/>
    </source>
</evidence>
<accession>A0ABD1BL36</accession>
<organism evidence="2 3">
    <name type="scientific">Cardamine amara subsp. amara</name>
    <dbReference type="NCBI Taxonomy" id="228776"/>
    <lineage>
        <taxon>Eukaryota</taxon>
        <taxon>Viridiplantae</taxon>
        <taxon>Streptophyta</taxon>
        <taxon>Embryophyta</taxon>
        <taxon>Tracheophyta</taxon>
        <taxon>Spermatophyta</taxon>
        <taxon>Magnoliopsida</taxon>
        <taxon>eudicotyledons</taxon>
        <taxon>Gunneridae</taxon>
        <taxon>Pentapetalae</taxon>
        <taxon>rosids</taxon>
        <taxon>malvids</taxon>
        <taxon>Brassicales</taxon>
        <taxon>Brassicaceae</taxon>
        <taxon>Cardamineae</taxon>
        <taxon>Cardamine</taxon>
    </lineage>
</organism>